<evidence type="ECO:0000259" key="5">
    <source>
        <dbReference type="Pfam" id="PF13088"/>
    </source>
</evidence>
<evidence type="ECO:0000313" key="7">
    <source>
        <dbReference type="Proteomes" id="UP000557872"/>
    </source>
</evidence>
<comment type="similarity">
    <text evidence="2">Belongs to the glycosyl hydrolase 33 family.</text>
</comment>
<gene>
    <name evidence="6" type="ORF">HW115_08455</name>
</gene>
<evidence type="ECO:0000256" key="3">
    <source>
        <dbReference type="ARBA" id="ARBA00012733"/>
    </source>
</evidence>
<dbReference type="CDD" id="cd15482">
    <property type="entry name" value="Sialidase_non-viral"/>
    <property type="match status" value="1"/>
</dbReference>
<dbReference type="InterPro" id="IPR026856">
    <property type="entry name" value="Sialidase_fam"/>
</dbReference>
<dbReference type="SUPFAM" id="SSF50939">
    <property type="entry name" value="Sialidases"/>
    <property type="match status" value="1"/>
</dbReference>
<feature type="domain" description="Sialidase" evidence="5">
    <location>
        <begin position="147"/>
        <end position="335"/>
    </location>
</feature>
<comment type="caution">
    <text evidence="6">The sequence shown here is derived from an EMBL/GenBank/DDBJ whole genome shotgun (WGS) entry which is preliminary data.</text>
</comment>
<organism evidence="6 7">
    <name type="scientific">Oceaniferula marina</name>
    <dbReference type="NCBI Taxonomy" id="2748318"/>
    <lineage>
        <taxon>Bacteria</taxon>
        <taxon>Pseudomonadati</taxon>
        <taxon>Verrucomicrobiota</taxon>
        <taxon>Verrucomicrobiia</taxon>
        <taxon>Verrucomicrobiales</taxon>
        <taxon>Verrucomicrobiaceae</taxon>
        <taxon>Oceaniferula</taxon>
    </lineage>
</organism>
<dbReference type="GO" id="GO:0005737">
    <property type="term" value="C:cytoplasm"/>
    <property type="evidence" value="ECO:0007669"/>
    <property type="project" value="TreeGrafter"/>
</dbReference>
<dbReference type="Pfam" id="PF13088">
    <property type="entry name" value="BNR_2"/>
    <property type="match status" value="1"/>
</dbReference>
<dbReference type="AlphaFoldDB" id="A0A851GLJ8"/>
<feature type="chain" id="PRO_5032798626" description="exo-alpha-sialidase" evidence="4">
    <location>
        <begin position="21"/>
        <end position="365"/>
    </location>
</feature>
<name>A0A851GLJ8_9BACT</name>
<dbReference type="InterPro" id="IPR036278">
    <property type="entry name" value="Sialidase_sf"/>
</dbReference>
<keyword evidence="4" id="KW-0732">Signal</keyword>
<dbReference type="GO" id="GO:0009313">
    <property type="term" value="P:oligosaccharide catabolic process"/>
    <property type="evidence" value="ECO:0007669"/>
    <property type="project" value="TreeGrafter"/>
</dbReference>
<protein>
    <recommendedName>
        <fullName evidence="3">exo-alpha-sialidase</fullName>
        <ecNumber evidence="3">3.2.1.18</ecNumber>
    </recommendedName>
</protein>
<dbReference type="PANTHER" id="PTHR10628:SF30">
    <property type="entry name" value="EXO-ALPHA-SIALIDASE"/>
    <property type="match status" value="1"/>
</dbReference>
<keyword evidence="7" id="KW-1185">Reference proteome</keyword>
<comment type="catalytic activity">
    <reaction evidence="1">
        <text>Hydrolysis of alpha-(2-&gt;3)-, alpha-(2-&gt;6)-, alpha-(2-&gt;8)- glycosidic linkages of terminal sialic acid residues in oligosaccharides, glycoproteins, glycolipids, colominic acid and synthetic substrates.</text>
        <dbReference type="EC" id="3.2.1.18"/>
    </reaction>
</comment>
<evidence type="ECO:0000256" key="2">
    <source>
        <dbReference type="ARBA" id="ARBA00009348"/>
    </source>
</evidence>
<dbReference type="GO" id="GO:0004308">
    <property type="term" value="F:exo-alpha-sialidase activity"/>
    <property type="evidence" value="ECO:0007669"/>
    <property type="project" value="UniProtKB-EC"/>
</dbReference>
<dbReference type="PANTHER" id="PTHR10628">
    <property type="entry name" value="SIALIDASE"/>
    <property type="match status" value="1"/>
</dbReference>
<reference evidence="6 7" key="1">
    <citation type="submission" date="2020-07" db="EMBL/GenBank/DDBJ databases">
        <title>Roseicoccus Jingziensis gen. nov., sp. nov., isolated from coastal seawater.</title>
        <authorList>
            <person name="Feng X."/>
        </authorList>
    </citation>
    <scope>NUCLEOTIDE SEQUENCE [LARGE SCALE GENOMIC DNA]</scope>
    <source>
        <strain evidence="6 7">N1E253</strain>
    </source>
</reference>
<dbReference type="GO" id="GO:0016020">
    <property type="term" value="C:membrane"/>
    <property type="evidence" value="ECO:0007669"/>
    <property type="project" value="TreeGrafter"/>
</dbReference>
<evidence type="ECO:0000256" key="1">
    <source>
        <dbReference type="ARBA" id="ARBA00000427"/>
    </source>
</evidence>
<evidence type="ECO:0000313" key="6">
    <source>
        <dbReference type="EMBL" id="NWK55640.1"/>
    </source>
</evidence>
<sequence>MKTIIFSLLATLTVFSTVTAETITLTESNPRIWQSTRDGKPDQFGVSQYRIPHLFVKPNGDIVACCVGRLSKPSDHGISACFFALSKDQGKTWKKFNAPYVNWKENKPPKGVLPLTKITNEVNVVWSQIEKKYICIYMHELRVYVSKSPDLEKWSDPQKLDIAKLADGSTANLWQCPTSMLIDQKTGEVGFAICGINNKRWVVRLIWTKDFKTFEESPNIPKGSCNETNFVKIKDGRYFVSSRAGKKRINWYYDRVNKKWSIPHPVTVPHRGSCQADVIYDSNGHLFLSMPSNPGSRLNGCIYRSKDQGKTWENIKLLNEGYFGYSSLVILNDGSKAILSEQERCDGPSKGTSLHFKNLGKLQGK</sequence>
<feature type="signal peptide" evidence="4">
    <location>
        <begin position="1"/>
        <end position="20"/>
    </location>
</feature>
<accession>A0A851GLJ8</accession>
<dbReference type="EMBL" id="JACBAZ010000003">
    <property type="protein sequence ID" value="NWK55640.1"/>
    <property type="molecule type" value="Genomic_DNA"/>
</dbReference>
<evidence type="ECO:0000256" key="4">
    <source>
        <dbReference type="SAM" id="SignalP"/>
    </source>
</evidence>
<dbReference type="Gene3D" id="2.120.10.10">
    <property type="match status" value="1"/>
</dbReference>
<dbReference type="Proteomes" id="UP000557872">
    <property type="component" value="Unassembled WGS sequence"/>
</dbReference>
<proteinExistence type="inferred from homology"/>
<dbReference type="GO" id="GO:0006689">
    <property type="term" value="P:ganglioside catabolic process"/>
    <property type="evidence" value="ECO:0007669"/>
    <property type="project" value="TreeGrafter"/>
</dbReference>
<dbReference type="EC" id="3.2.1.18" evidence="3"/>
<dbReference type="RefSeq" id="WP_178932187.1">
    <property type="nucleotide sequence ID" value="NZ_JACBAZ010000003.1"/>
</dbReference>
<dbReference type="InterPro" id="IPR011040">
    <property type="entry name" value="Sialidase"/>
</dbReference>